<dbReference type="GO" id="GO:0006096">
    <property type="term" value="P:glycolytic process"/>
    <property type="evidence" value="ECO:0007669"/>
    <property type="project" value="TreeGrafter"/>
</dbReference>
<organism evidence="4 6">
    <name type="scientific">Friedmanniomyces endolithicus</name>
    <dbReference type="NCBI Taxonomy" id="329885"/>
    <lineage>
        <taxon>Eukaryota</taxon>
        <taxon>Fungi</taxon>
        <taxon>Dikarya</taxon>
        <taxon>Ascomycota</taxon>
        <taxon>Pezizomycotina</taxon>
        <taxon>Dothideomycetes</taxon>
        <taxon>Dothideomycetidae</taxon>
        <taxon>Mycosphaerellales</taxon>
        <taxon>Teratosphaeriaceae</taxon>
        <taxon>Friedmanniomyces</taxon>
    </lineage>
</organism>
<evidence type="ECO:0000313" key="4">
    <source>
        <dbReference type="EMBL" id="KAK0956887.1"/>
    </source>
</evidence>
<dbReference type="AlphaFoldDB" id="A0AAN6H5S6"/>
<evidence type="ECO:0000259" key="3">
    <source>
        <dbReference type="Pfam" id="PF02800"/>
    </source>
</evidence>
<dbReference type="InterPro" id="IPR020829">
    <property type="entry name" value="GlycerAld_3-P_DH_cat"/>
</dbReference>
<dbReference type="Pfam" id="PF02800">
    <property type="entry name" value="Gp_dh_C"/>
    <property type="match status" value="1"/>
</dbReference>
<dbReference type="GO" id="GO:0004365">
    <property type="term" value="F:glyceraldehyde-3-phosphate dehydrogenase (NAD+) (phosphorylating) activity"/>
    <property type="evidence" value="ECO:0007669"/>
    <property type="project" value="TreeGrafter"/>
</dbReference>
<protein>
    <recommendedName>
        <fullName evidence="3">Glyceraldehyde 3-phosphate dehydrogenase catalytic domain-containing protein</fullName>
    </recommendedName>
</protein>
<feature type="domain" description="Glyceraldehyde 3-phosphate dehydrogenase catalytic" evidence="3">
    <location>
        <begin position="1"/>
        <end position="53"/>
    </location>
</feature>
<evidence type="ECO:0000313" key="5">
    <source>
        <dbReference type="EMBL" id="KAK0956968.1"/>
    </source>
</evidence>
<dbReference type="SUPFAM" id="SSF55347">
    <property type="entry name" value="Glyceraldehyde-3-phosphate dehydrogenase-like, C-terminal domain"/>
    <property type="match status" value="1"/>
</dbReference>
<dbReference type="PANTHER" id="PTHR10836:SF76">
    <property type="entry name" value="GLYCERALDEHYDE-3-PHOSPHATE DEHYDROGENASE-RELATED"/>
    <property type="match status" value="1"/>
</dbReference>
<evidence type="ECO:0000256" key="2">
    <source>
        <dbReference type="ARBA" id="ARBA00023002"/>
    </source>
</evidence>
<accession>A0AAN6H5S6</accession>
<dbReference type="Proteomes" id="UP001175353">
    <property type="component" value="Unassembled WGS sequence"/>
</dbReference>
<name>A0AAN6H5S6_9PEZI</name>
<dbReference type="PANTHER" id="PTHR10836">
    <property type="entry name" value="GLYCERALDEHYDE 3-PHOSPHATE DEHYDROGENASE"/>
    <property type="match status" value="1"/>
</dbReference>
<dbReference type="EMBL" id="JAUJLE010000422">
    <property type="protein sequence ID" value="KAK0956887.1"/>
    <property type="molecule type" value="Genomic_DNA"/>
</dbReference>
<evidence type="ECO:0000313" key="6">
    <source>
        <dbReference type="Proteomes" id="UP001175353"/>
    </source>
</evidence>
<dbReference type="EMBL" id="JAUJLE010000419">
    <property type="protein sequence ID" value="KAK0956968.1"/>
    <property type="molecule type" value="Genomic_DNA"/>
</dbReference>
<keyword evidence="2" id="KW-0560">Oxidoreductase</keyword>
<proteinExistence type="inferred from homology"/>
<dbReference type="GO" id="GO:0005829">
    <property type="term" value="C:cytosol"/>
    <property type="evidence" value="ECO:0007669"/>
    <property type="project" value="TreeGrafter"/>
</dbReference>
<comment type="caution">
    <text evidence="4">The sequence shown here is derived from an EMBL/GenBank/DDBJ whole genome shotgun (WGS) entry which is preliminary data.</text>
</comment>
<dbReference type="InterPro" id="IPR020831">
    <property type="entry name" value="GlycerAld/Erythrose_P_DH"/>
</dbReference>
<comment type="similarity">
    <text evidence="1">Belongs to the glyceraldehyde-3-phosphate dehydrogenase family.</text>
</comment>
<keyword evidence="6" id="KW-1185">Reference proteome</keyword>
<gene>
    <name evidence="5" type="ORF">LTR91_022124</name>
    <name evidence="4" type="ORF">LTR91_022169</name>
</gene>
<reference evidence="4" key="1">
    <citation type="submission" date="2023-06" db="EMBL/GenBank/DDBJ databases">
        <title>Black Yeasts Isolated from many extreme environments.</title>
        <authorList>
            <person name="Coleine C."/>
            <person name="Stajich J.E."/>
            <person name="Selbmann L."/>
        </authorList>
    </citation>
    <scope>NUCLEOTIDE SEQUENCE</scope>
    <source>
        <strain evidence="4">CCFEE 5200</strain>
    </source>
</reference>
<evidence type="ECO:0000256" key="1">
    <source>
        <dbReference type="ARBA" id="ARBA00007406"/>
    </source>
</evidence>
<dbReference type="Gene3D" id="3.30.360.10">
    <property type="entry name" value="Dihydrodipicolinate Reductase, domain 2"/>
    <property type="match status" value="1"/>
</dbReference>
<sequence>MKEAAEGPMKGILEYSEDDLVSSDLNGNPASSIFDAKAGISLNKNFVKLVSWYDNEWGYSRRVLDLLSYMAKVDGAH</sequence>